<evidence type="ECO:0000313" key="3">
    <source>
        <dbReference type="Proteomes" id="UP000191691"/>
    </source>
</evidence>
<organism evidence="2 3">
    <name type="scientific">Penicillium nalgiovense</name>
    <dbReference type="NCBI Taxonomy" id="60175"/>
    <lineage>
        <taxon>Eukaryota</taxon>
        <taxon>Fungi</taxon>
        <taxon>Dikarya</taxon>
        <taxon>Ascomycota</taxon>
        <taxon>Pezizomycotina</taxon>
        <taxon>Eurotiomycetes</taxon>
        <taxon>Eurotiomycetidae</taxon>
        <taxon>Eurotiales</taxon>
        <taxon>Aspergillaceae</taxon>
        <taxon>Penicillium</taxon>
    </lineage>
</organism>
<keyword evidence="3" id="KW-1185">Reference proteome</keyword>
<name>A0A1V6YNT2_PENNA</name>
<dbReference type="Proteomes" id="UP000191691">
    <property type="component" value="Unassembled WGS sequence"/>
</dbReference>
<dbReference type="EMBL" id="MOOB01000015">
    <property type="protein sequence ID" value="OQE88964.1"/>
    <property type="molecule type" value="Genomic_DNA"/>
</dbReference>
<protein>
    <submittedName>
        <fullName evidence="2">Uncharacterized protein</fullName>
    </submittedName>
</protein>
<proteinExistence type="predicted"/>
<gene>
    <name evidence="2" type="ORF">PENNAL_c0015G00158</name>
</gene>
<reference evidence="3" key="1">
    <citation type="journal article" date="2017" name="Nat. Microbiol.">
        <title>Global analysis of biosynthetic gene clusters reveals vast potential of secondary metabolite production in Penicillium species.</title>
        <authorList>
            <person name="Nielsen J.C."/>
            <person name="Grijseels S."/>
            <person name="Prigent S."/>
            <person name="Ji B."/>
            <person name="Dainat J."/>
            <person name="Nielsen K.F."/>
            <person name="Frisvad J.C."/>
            <person name="Workman M."/>
            <person name="Nielsen J."/>
        </authorList>
    </citation>
    <scope>NUCLEOTIDE SEQUENCE [LARGE SCALE GENOMIC DNA]</scope>
    <source>
        <strain evidence="3">IBT 13039</strain>
    </source>
</reference>
<accession>A0A1V6YNT2</accession>
<feature type="region of interest" description="Disordered" evidence="1">
    <location>
        <begin position="114"/>
        <end position="133"/>
    </location>
</feature>
<evidence type="ECO:0000256" key="1">
    <source>
        <dbReference type="SAM" id="MobiDB-lite"/>
    </source>
</evidence>
<dbReference type="AlphaFoldDB" id="A0A1V6YNT2"/>
<sequence>MSSTRVRLLPDNTEEFWADNLRQAREKIAHIQATVDANVKISTHNLLVSGLEQKEIQQLLQKKHSEFREGNGGGKLPDDEIHVDARLSNTLVFLVIATNNPPVRQRNVRWPTDFNSDGNIKPNRWPMGDPVVL</sequence>
<comment type="caution">
    <text evidence="2">The sequence shown here is derived from an EMBL/GenBank/DDBJ whole genome shotgun (WGS) entry which is preliminary data.</text>
</comment>
<evidence type="ECO:0000313" key="2">
    <source>
        <dbReference type="EMBL" id="OQE88964.1"/>
    </source>
</evidence>